<dbReference type="PANTHER" id="PTHR47816">
    <property type="entry name" value="RIBOSOMAL RNA SMALL SUBUNIT METHYLTRANSFERASE C"/>
    <property type="match status" value="1"/>
</dbReference>
<dbReference type="Pfam" id="PF05175">
    <property type="entry name" value="MTS"/>
    <property type="match status" value="1"/>
</dbReference>
<dbReference type="InterPro" id="IPR007848">
    <property type="entry name" value="Small_mtfrase_dom"/>
</dbReference>
<accession>A0ABT1C9B2</accession>
<feature type="domain" description="Methyltransferase small" evidence="6">
    <location>
        <begin position="165"/>
        <end position="332"/>
    </location>
</feature>
<gene>
    <name evidence="7" type="ORF">NGM99_16680</name>
</gene>
<dbReference type="Gene3D" id="3.40.50.150">
    <property type="entry name" value="Vaccinia Virus protein VP39"/>
    <property type="match status" value="1"/>
</dbReference>
<reference evidence="7 8" key="1">
    <citation type="submission" date="2022-06" db="EMBL/GenBank/DDBJ databases">
        <title>Mesorhizobium sp. strain RP14 Genome sequencing and assembly.</title>
        <authorList>
            <person name="Kim I."/>
        </authorList>
    </citation>
    <scope>NUCLEOTIDE SEQUENCE [LARGE SCALE GENOMIC DNA]</scope>
    <source>
        <strain evidence="8">RP14(2022)</strain>
    </source>
</reference>
<keyword evidence="3 7" id="KW-0489">Methyltransferase</keyword>
<evidence type="ECO:0000313" key="8">
    <source>
        <dbReference type="Proteomes" id="UP001205906"/>
    </source>
</evidence>
<protein>
    <submittedName>
        <fullName evidence="7">Class I SAM-dependent methyltransferase</fullName>
    </submittedName>
</protein>
<dbReference type="InterPro" id="IPR002052">
    <property type="entry name" value="DNA_methylase_N6_adenine_CS"/>
</dbReference>
<keyword evidence="8" id="KW-1185">Reference proteome</keyword>
<evidence type="ECO:0000256" key="2">
    <source>
        <dbReference type="ARBA" id="ARBA00022552"/>
    </source>
</evidence>
<dbReference type="CDD" id="cd02440">
    <property type="entry name" value="AdoMet_MTases"/>
    <property type="match status" value="1"/>
</dbReference>
<comment type="caution">
    <text evidence="7">The sequence shown here is derived from an EMBL/GenBank/DDBJ whole genome shotgun (WGS) entry which is preliminary data.</text>
</comment>
<keyword evidence="1" id="KW-0963">Cytoplasm</keyword>
<sequence>MTAATLLHPFTADLLPPPAPDARVFWLGADPDLTLPEAFPSDITFVQGFRPTFLRLAKPGLNVISSPEGEVYDLALVQCTRHRGENEARIGEALRRLKPGGLLVVAGGKMEGADSLRKRVGSWLALEGHASKHHGIVFWAYRPDVLPLEAAVPAEPVEFESDGARFRTLPGMFSHGEVDAASKLLADHLPTGLKGAAADFCAGWGYLSRRLLDAQPGLSALDLYEADWASLQAAKSNLGGDEGRALGFFWQDLLGEPVERRYDLIVMNPPFHQGRAAEPGIGQGMIEKAVKALKGGGRLFMVANRGLPYETVLAARFKTVKPLGADKRFNLFEAVR</sequence>
<name>A0ABT1C9B2_9HYPH</name>
<keyword evidence="5" id="KW-0949">S-adenosyl-L-methionine</keyword>
<evidence type="ECO:0000256" key="4">
    <source>
        <dbReference type="ARBA" id="ARBA00022679"/>
    </source>
</evidence>
<dbReference type="GO" id="GO:0032259">
    <property type="term" value="P:methylation"/>
    <property type="evidence" value="ECO:0007669"/>
    <property type="project" value="UniProtKB-KW"/>
</dbReference>
<dbReference type="GO" id="GO:0008168">
    <property type="term" value="F:methyltransferase activity"/>
    <property type="evidence" value="ECO:0007669"/>
    <property type="project" value="UniProtKB-KW"/>
</dbReference>
<evidence type="ECO:0000313" key="7">
    <source>
        <dbReference type="EMBL" id="MCO6051422.1"/>
    </source>
</evidence>
<dbReference type="Proteomes" id="UP001205906">
    <property type="component" value="Unassembled WGS sequence"/>
</dbReference>
<evidence type="ECO:0000256" key="3">
    <source>
        <dbReference type="ARBA" id="ARBA00022603"/>
    </source>
</evidence>
<keyword evidence="4" id="KW-0808">Transferase</keyword>
<dbReference type="InterPro" id="IPR046977">
    <property type="entry name" value="RsmC/RlmG"/>
</dbReference>
<evidence type="ECO:0000259" key="6">
    <source>
        <dbReference type="Pfam" id="PF05175"/>
    </source>
</evidence>
<evidence type="ECO:0000256" key="1">
    <source>
        <dbReference type="ARBA" id="ARBA00022490"/>
    </source>
</evidence>
<dbReference type="RefSeq" id="WP_252820989.1">
    <property type="nucleotide sequence ID" value="NZ_JAMXQS010000008.1"/>
</dbReference>
<evidence type="ECO:0000256" key="5">
    <source>
        <dbReference type="ARBA" id="ARBA00022691"/>
    </source>
</evidence>
<proteinExistence type="predicted"/>
<keyword evidence="2" id="KW-0698">rRNA processing</keyword>
<dbReference type="PANTHER" id="PTHR47816:SF4">
    <property type="entry name" value="RIBOSOMAL RNA SMALL SUBUNIT METHYLTRANSFERASE C"/>
    <property type="match status" value="1"/>
</dbReference>
<dbReference type="InterPro" id="IPR029063">
    <property type="entry name" value="SAM-dependent_MTases_sf"/>
</dbReference>
<dbReference type="EMBL" id="JAMXQS010000008">
    <property type="protein sequence ID" value="MCO6051422.1"/>
    <property type="molecule type" value="Genomic_DNA"/>
</dbReference>
<dbReference type="SUPFAM" id="SSF53335">
    <property type="entry name" value="S-adenosyl-L-methionine-dependent methyltransferases"/>
    <property type="match status" value="1"/>
</dbReference>
<dbReference type="PROSITE" id="PS00092">
    <property type="entry name" value="N6_MTASE"/>
    <property type="match status" value="1"/>
</dbReference>
<organism evidence="7 8">
    <name type="scientific">Mesorhizobium liriopis</name>
    <dbReference type="NCBI Taxonomy" id="2953882"/>
    <lineage>
        <taxon>Bacteria</taxon>
        <taxon>Pseudomonadati</taxon>
        <taxon>Pseudomonadota</taxon>
        <taxon>Alphaproteobacteria</taxon>
        <taxon>Hyphomicrobiales</taxon>
        <taxon>Phyllobacteriaceae</taxon>
        <taxon>Mesorhizobium</taxon>
    </lineage>
</organism>